<keyword evidence="2" id="KW-0255">Endonuclease</keyword>
<dbReference type="Pfam" id="PF17919">
    <property type="entry name" value="RT_RNaseH_2"/>
    <property type="match status" value="1"/>
</dbReference>
<dbReference type="Gene3D" id="3.30.70.270">
    <property type="match status" value="1"/>
</dbReference>
<dbReference type="AlphaFoldDB" id="A0A0F9YL22"/>
<comment type="caution">
    <text evidence="2">The sequence shown here is derived from an EMBL/GenBank/DDBJ whole genome shotgun (WGS) entry which is preliminary data.</text>
</comment>
<dbReference type="EMBL" id="JPQZ01000504">
    <property type="protein sequence ID" value="KKO73542.1"/>
    <property type="molecule type" value="Genomic_DNA"/>
</dbReference>
<protein>
    <submittedName>
        <fullName evidence="2">Enzymatic polyprotein endonuclease reverse</fullName>
    </submittedName>
</protein>
<dbReference type="InterPro" id="IPR043502">
    <property type="entry name" value="DNA/RNA_pol_sf"/>
</dbReference>
<name>A0A0F9YL22_9MICR</name>
<evidence type="ECO:0000259" key="1">
    <source>
        <dbReference type="Pfam" id="PF17919"/>
    </source>
</evidence>
<dbReference type="InterPro" id="IPR043128">
    <property type="entry name" value="Rev_trsase/Diguanyl_cyclase"/>
</dbReference>
<dbReference type="RefSeq" id="XP_024329284.1">
    <property type="nucleotide sequence ID" value="XM_024475927.1"/>
</dbReference>
<dbReference type="VEuPathDB" id="MicrosporidiaDB:AAJ76_514000111"/>
<dbReference type="VEuPathDB" id="MicrosporidiaDB:NCER_102284"/>
<dbReference type="InterPro" id="IPR041577">
    <property type="entry name" value="RT_RNaseH_2"/>
</dbReference>
<feature type="domain" description="Reverse transcriptase/retrotransposon-derived protein RNase H-like" evidence="1">
    <location>
        <begin position="86"/>
        <end position="176"/>
    </location>
</feature>
<organism evidence="2 3">
    <name type="scientific">Vairimorpha ceranae</name>
    <dbReference type="NCBI Taxonomy" id="40302"/>
    <lineage>
        <taxon>Eukaryota</taxon>
        <taxon>Fungi</taxon>
        <taxon>Fungi incertae sedis</taxon>
        <taxon>Microsporidia</taxon>
        <taxon>Nosematidae</taxon>
        <taxon>Vairimorpha</taxon>
    </lineage>
</organism>
<sequence length="179" mass="20784">MKLNPNKIQFCEKEVKLLGIGLNGVDITPSEIKKNKALEFPVPTEVSDVRRFLGLTGWFRDFIKDYAAKIIKFTDSLQGKGKDWKWTEEMNLKFINLKKTLSELGKKLRIVDYEKEFLLRTDASNIGMGAGQRKMVSVQWASKKFTPTEMKYGISEKEMYAMFWAVKKLNMNLEEEDLK</sequence>
<dbReference type="SUPFAM" id="SSF56672">
    <property type="entry name" value="DNA/RNA polymerases"/>
    <property type="match status" value="1"/>
</dbReference>
<dbReference type="GO" id="GO:0004519">
    <property type="term" value="F:endonuclease activity"/>
    <property type="evidence" value="ECO:0007669"/>
    <property type="project" value="UniProtKB-KW"/>
</dbReference>
<keyword evidence="2" id="KW-0378">Hydrolase</keyword>
<keyword evidence="2" id="KW-0540">Nuclease</keyword>
<gene>
    <name evidence="2" type="ORF">AAJ76_514000111</name>
</gene>
<dbReference type="Proteomes" id="UP000034350">
    <property type="component" value="Unassembled WGS sequence"/>
</dbReference>
<keyword evidence="3" id="KW-1185">Reference proteome</keyword>
<proteinExistence type="predicted"/>
<dbReference type="OrthoDB" id="2192938at2759"/>
<reference evidence="2 3" key="1">
    <citation type="journal article" date="2015" name="Environ. Microbiol.">
        <title>Genome analyses suggest the presence of polyploidy and recent human-driven expansions in eight global populations of the honeybee pathogen Nosema ceranae.</title>
        <authorList>
            <person name="Pelin A."/>
            <person name="Selman M."/>
            <person name="Aris-Brosou S."/>
            <person name="Farinelli L."/>
            <person name="Corradi N."/>
        </authorList>
    </citation>
    <scope>NUCLEOTIDE SEQUENCE [LARGE SCALE GENOMIC DNA]</scope>
    <source>
        <strain evidence="2 3">PA08 1199</strain>
    </source>
</reference>
<dbReference type="InterPro" id="IPR051320">
    <property type="entry name" value="Viral_Replic_Matur_Polypro"/>
</dbReference>
<evidence type="ECO:0000313" key="2">
    <source>
        <dbReference type="EMBL" id="KKO73542.1"/>
    </source>
</evidence>
<accession>A0A0F9YL22</accession>
<evidence type="ECO:0000313" key="3">
    <source>
        <dbReference type="Proteomes" id="UP000034350"/>
    </source>
</evidence>
<dbReference type="PANTHER" id="PTHR33064">
    <property type="entry name" value="POL PROTEIN"/>
    <property type="match status" value="1"/>
</dbReference>
<dbReference type="PANTHER" id="PTHR33064:SF37">
    <property type="entry name" value="RIBONUCLEASE H"/>
    <property type="match status" value="1"/>
</dbReference>
<dbReference type="GeneID" id="36320875"/>